<keyword evidence="8" id="KW-1185">Reference proteome</keyword>
<dbReference type="Gene3D" id="2.60.40.1090">
    <property type="entry name" value="Fimbrial-type adhesion domain"/>
    <property type="match status" value="1"/>
</dbReference>
<accession>A0ABZ3BYU8</accession>
<evidence type="ECO:0000313" key="8">
    <source>
        <dbReference type="Proteomes" id="UP001449178"/>
    </source>
</evidence>
<evidence type="ECO:0000256" key="5">
    <source>
        <dbReference type="SAM" id="SignalP"/>
    </source>
</evidence>
<dbReference type="InterPro" id="IPR050263">
    <property type="entry name" value="Bact_Fimbrial_Adh_Pro"/>
</dbReference>
<dbReference type="PANTHER" id="PTHR33420">
    <property type="entry name" value="FIMBRIAL SUBUNIT ELFA-RELATED"/>
    <property type="match status" value="1"/>
</dbReference>
<evidence type="ECO:0000313" key="7">
    <source>
        <dbReference type="EMBL" id="WZW87304.1"/>
    </source>
</evidence>
<dbReference type="EMBL" id="CP150637">
    <property type="protein sequence ID" value="WZW87304.1"/>
    <property type="molecule type" value="Genomic_DNA"/>
</dbReference>
<proteinExistence type="inferred from homology"/>
<dbReference type="RefSeq" id="WP_026879362.1">
    <property type="nucleotide sequence ID" value="NZ_CP150637.1"/>
</dbReference>
<name>A0ABZ3BYU8_9GAMM</name>
<dbReference type="InterPro" id="IPR000259">
    <property type="entry name" value="Adhesion_dom_fimbrial"/>
</dbReference>
<organism evidence="7 8">
    <name type="scientific">Ignatzschineria larvae DSM 13226</name>
    <dbReference type="NCBI Taxonomy" id="1111732"/>
    <lineage>
        <taxon>Bacteria</taxon>
        <taxon>Pseudomonadati</taxon>
        <taxon>Pseudomonadota</taxon>
        <taxon>Gammaproteobacteria</taxon>
        <taxon>Cardiobacteriales</taxon>
        <taxon>Ignatzschineriaceae</taxon>
        <taxon>Ignatzschineria</taxon>
    </lineage>
</organism>
<dbReference type="InterPro" id="IPR036937">
    <property type="entry name" value="Adhesion_dom_fimbrial_sf"/>
</dbReference>
<comment type="similarity">
    <text evidence="2">Belongs to the fimbrial protein family.</text>
</comment>
<evidence type="ECO:0000256" key="2">
    <source>
        <dbReference type="ARBA" id="ARBA00006671"/>
    </source>
</evidence>
<dbReference type="Pfam" id="PF00419">
    <property type="entry name" value="Fimbrial"/>
    <property type="match status" value="1"/>
</dbReference>
<dbReference type="InterPro" id="IPR008966">
    <property type="entry name" value="Adhesion_dom_sf"/>
</dbReference>
<dbReference type="Proteomes" id="UP001449178">
    <property type="component" value="Chromosome"/>
</dbReference>
<sequence>MKKLLLSTAIISSLFTIAQAEEAKTPAGNASGQIIFEGTVTEAGCTLLPVKNVQLGSMSVAALKKGNGSWGESKIEFIDCNLDLPESAQKVETIALTIVGGTAATTESYWASLGTAADVAVEIKVAGNTVEPKGTEAKPIEGTVNATSNTVTFPVQGRMVKDGEGVTAGTVRTTVNFVANYK</sequence>
<dbReference type="PANTHER" id="PTHR33420:SF12">
    <property type="entry name" value="FIMBRIN-LIKE PROTEIN FIMI-RELATED"/>
    <property type="match status" value="1"/>
</dbReference>
<dbReference type="SUPFAM" id="SSF49401">
    <property type="entry name" value="Bacterial adhesins"/>
    <property type="match status" value="1"/>
</dbReference>
<evidence type="ECO:0000256" key="4">
    <source>
        <dbReference type="ARBA" id="ARBA00023263"/>
    </source>
</evidence>
<feature type="domain" description="Fimbrial-type adhesion" evidence="6">
    <location>
        <begin position="35"/>
        <end position="182"/>
    </location>
</feature>
<keyword evidence="3 5" id="KW-0732">Signal</keyword>
<protein>
    <submittedName>
        <fullName evidence="7">Fimbrial protein</fullName>
    </submittedName>
</protein>
<comment type="subcellular location">
    <subcellularLocation>
        <location evidence="1">Fimbrium</location>
    </subcellularLocation>
</comment>
<keyword evidence="4" id="KW-0281">Fimbrium</keyword>
<reference evidence="7 8" key="1">
    <citation type="submission" date="2024-03" db="EMBL/GenBank/DDBJ databases">
        <title>Complete Genome Sequence and Annotation of Ignatzschineria larvae DSM 13226.</title>
        <authorList>
            <person name="Cantrell E."/>
            <person name="Burcham Z.M."/>
        </authorList>
    </citation>
    <scope>NUCLEOTIDE SEQUENCE [LARGE SCALE GENOMIC DNA]</scope>
    <source>
        <strain evidence="7 8">DSM 13226</strain>
    </source>
</reference>
<gene>
    <name evidence="7" type="ORF">WMO13_07995</name>
</gene>
<evidence type="ECO:0000256" key="3">
    <source>
        <dbReference type="ARBA" id="ARBA00022729"/>
    </source>
</evidence>
<evidence type="ECO:0000256" key="1">
    <source>
        <dbReference type="ARBA" id="ARBA00004561"/>
    </source>
</evidence>
<evidence type="ECO:0000259" key="6">
    <source>
        <dbReference type="Pfam" id="PF00419"/>
    </source>
</evidence>
<feature type="signal peptide" evidence="5">
    <location>
        <begin position="1"/>
        <end position="20"/>
    </location>
</feature>
<feature type="chain" id="PRO_5047078837" evidence="5">
    <location>
        <begin position="21"/>
        <end position="182"/>
    </location>
</feature>